<proteinExistence type="predicted"/>
<sequence length="93" mass="10494">MGPTEDQRSWENIIDSSETTSQDVSQFMSLLPDATKGRWSHDETILQVMRSLLHSGLWDAIAFWRGVEEKVVALIENDLPKTIVLAEPVESLP</sequence>
<dbReference type="AlphaFoldDB" id="A0A835V7M2"/>
<comment type="caution">
    <text evidence="2">The sequence shown here is derived from an EMBL/GenBank/DDBJ whole genome shotgun (WGS) entry which is preliminary data.</text>
</comment>
<dbReference type="Proteomes" id="UP000636800">
    <property type="component" value="Chromosome 3"/>
</dbReference>
<dbReference type="OrthoDB" id="10374283at2759"/>
<name>A0A835V7M2_VANPL</name>
<accession>A0A835V7M2</accession>
<keyword evidence="3" id="KW-1185">Reference proteome</keyword>
<protein>
    <submittedName>
        <fullName evidence="2">Uncharacterized protein</fullName>
    </submittedName>
</protein>
<evidence type="ECO:0000313" key="2">
    <source>
        <dbReference type="EMBL" id="KAG0488437.1"/>
    </source>
</evidence>
<gene>
    <name evidence="2" type="ORF">HPP92_007248</name>
</gene>
<evidence type="ECO:0000313" key="3">
    <source>
        <dbReference type="Proteomes" id="UP000636800"/>
    </source>
</evidence>
<feature type="region of interest" description="Disordered" evidence="1">
    <location>
        <begin position="1"/>
        <end position="21"/>
    </location>
</feature>
<evidence type="ECO:0000256" key="1">
    <source>
        <dbReference type="SAM" id="MobiDB-lite"/>
    </source>
</evidence>
<dbReference type="EMBL" id="JADCNL010000003">
    <property type="protein sequence ID" value="KAG0488437.1"/>
    <property type="molecule type" value="Genomic_DNA"/>
</dbReference>
<organism evidence="2 3">
    <name type="scientific">Vanilla planifolia</name>
    <name type="common">Vanilla</name>
    <dbReference type="NCBI Taxonomy" id="51239"/>
    <lineage>
        <taxon>Eukaryota</taxon>
        <taxon>Viridiplantae</taxon>
        <taxon>Streptophyta</taxon>
        <taxon>Embryophyta</taxon>
        <taxon>Tracheophyta</taxon>
        <taxon>Spermatophyta</taxon>
        <taxon>Magnoliopsida</taxon>
        <taxon>Liliopsida</taxon>
        <taxon>Asparagales</taxon>
        <taxon>Orchidaceae</taxon>
        <taxon>Vanilloideae</taxon>
        <taxon>Vanilleae</taxon>
        <taxon>Vanilla</taxon>
    </lineage>
</organism>
<reference evidence="2 3" key="1">
    <citation type="journal article" date="2020" name="Nat. Food">
        <title>A phased Vanilla planifolia genome enables genetic improvement of flavour and production.</title>
        <authorList>
            <person name="Hasing T."/>
            <person name="Tang H."/>
            <person name="Brym M."/>
            <person name="Khazi F."/>
            <person name="Huang T."/>
            <person name="Chambers A.H."/>
        </authorList>
    </citation>
    <scope>NUCLEOTIDE SEQUENCE [LARGE SCALE GENOMIC DNA]</scope>
    <source>
        <tissue evidence="2">Leaf</tissue>
    </source>
</reference>